<dbReference type="AlphaFoldDB" id="A0A9P8TJH7"/>
<name>A0A9P8TJH7_WICPI</name>
<dbReference type="EMBL" id="JAEUBG010004595">
    <property type="protein sequence ID" value="KAH3681109.1"/>
    <property type="molecule type" value="Genomic_DNA"/>
</dbReference>
<evidence type="ECO:0000313" key="1">
    <source>
        <dbReference type="EMBL" id="KAH3681109.1"/>
    </source>
</evidence>
<evidence type="ECO:0000313" key="2">
    <source>
        <dbReference type="Proteomes" id="UP000774326"/>
    </source>
</evidence>
<feature type="non-terminal residue" evidence="1">
    <location>
        <position position="427"/>
    </location>
</feature>
<reference evidence="1" key="2">
    <citation type="submission" date="2021-01" db="EMBL/GenBank/DDBJ databases">
        <authorList>
            <person name="Schikora-Tamarit M.A."/>
        </authorList>
    </citation>
    <scope>NUCLEOTIDE SEQUENCE</scope>
    <source>
        <strain evidence="1">CBS2887</strain>
    </source>
</reference>
<protein>
    <submittedName>
        <fullName evidence="1">Uncharacterized protein</fullName>
    </submittedName>
</protein>
<gene>
    <name evidence="1" type="ORF">WICPIJ_007941</name>
</gene>
<reference evidence="1" key="1">
    <citation type="journal article" date="2021" name="Open Biol.">
        <title>Shared evolutionary footprints suggest mitochondrial oxidative damage underlies multiple complex I losses in fungi.</title>
        <authorList>
            <person name="Schikora-Tamarit M.A."/>
            <person name="Marcet-Houben M."/>
            <person name="Nosek J."/>
            <person name="Gabaldon T."/>
        </authorList>
    </citation>
    <scope>NUCLEOTIDE SEQUENCE</scope>
    <source>
        <strain evidence="1">CBS2887</strain>
    </source>
</reference>
<sequence length="427" mass="47613">MTLEKSFQRLSVSAPYNSLPPNDLIQIRIDQSNNAIILQSKRKKVPPGLQQLLNKLLEYDMDLAEFYEDVSSTQPTSQIPKLETLVTSIMDHFKFLTAFSSAESMFLSRLSLLIASFKISELLAAKEEEGTITAIQVDKIKRIYYGIIQTFKSYEQYPLTAPSKLLSSCSFIPPLLVTISFSLRLDLHSSATLSLTKILALVVLYHLRHSDLFGDIKSLVCGPSTANNSFPPDGINEKQQKTLVASLWEKIINSQPISDPISYESNQGPISILNNLQLLFDCTVTETLVDEIIPHTNIARFLSRLSCSLRTVHPLLDSLSVALDEDTVSYSLGQIVSVTHSDFDVQVMKILLRTMSFETGFLQLQSQYPRIKPQLLLLLYRLGSLAFVSLPSSSSSSSDGTTGFNQDLHYMTATLDSPILHSLLQKP</sequence>
<proteinExistence type="predicted"/>
<keyword evidence="2" id="KW-1185">Reference proteome</keyword>
<comment type="caution">
    <text evidence="1">The sequence shown here is derived from an EMBL/GenBank/DDBJ whole genome shotgun (WGS) entry which is preliminary data.</text>
</comment>
<organism evidence="1 2">
    <name type="scientific">Wickerhamomyces pijperi</name>
    <name type="common">Yeast</name>
    <name type="synonym">Pichia pijperi</name>
    <dbReference type="NCBI Taxonomy" id="599730"/>
    <lineage>
        <taxon>Eukaryota</taxon>
        <taxon>Fungi</taxon>
        <taxon>Dikarya</taxon>
        <taxon>Ascomycota</taxon>
        <taxon>Saccharomycotina</taxon>
        <taxon>Saccharomycetes</taxon>
        <taxon>Phaffomycetales</taxon>
        <taxon>Wickerhamomycetaceae</taxon>
        <taxon>Wickerhamomyces</taxon>
    </lineage>
</organism>
<accession>A0A9P8TJH7</accession>
<dbReference type="Proteomes" id="UP000774326">
    <property type="component" value="Unassembled WGS sequence"/>
</dbReference>